<keyword evidence="3" id="KW-1185">Reference proteome</keyword>
<proteinExistence type="predicted"/>
<name>A0AAD7B4Q4_9AGAR</name>
<comment type="caution">
    <text evidence="2">The sequence shown here is derived from an EMBL/GenBank/DDBJ whole genome shotgun (WGS) entry which is preliminary data.</text>
</comment>
<organism evidence="2 3">
    <name type="scientific">Roridomyces roridus</name>
    <dbReference type="NCBI Taxonomy" id="1738132"/>
    <lineage>
        <taxon>Eukaryota</taxon>
        <taxon>Fungi</taxon>
        <taxon>Dikarya</taxon>
        <taxon>Basidiomycota</taxon>
        <taxon>Agaricomycotina</taxon>
        <taxon>Agaricomycetes</taxon>
        <taxon>Agaricomycetidae</taxon>
        <taxon>Agaricales</taxon>
        <taxon>Marasmiineae</taxon>
        <taxon>Mycenaceae</taxon>
        <taxon>Roridomyces</taxon>
    </lineage>
</organism>
<feature type="compositionally biased region" description="Acidic residues" evidence="1">
    <location>
        <begin position="67"/>
        <end position="85"/>
    </location>
</feature>
<sequence length="202" mass="22113">MLSPETPALAIFGSFLDDRVLELARALCGESALVVMICSEAEDPVAIFLRQSLPAAAVTPDTKQQSDDEESDTEFTQSESDDDLEVPPRDGVFRLRGGASQSEKNVDPVDKPVGGAHGTSVTLHLHATEGQPYDVVLLTETMFKFQTLMAADRQLNDSVTRPQIISSVDLKIDMRHTELLLARSYSNLGFIVHKPDSIWDGK</sequence>
<gene>
    <name evidence="2" type="ORF">FB45DRAFT_1121536</name>
</gene>
<evidence type="ECO:0000256" key="1">
    <source>
        <dbReference type="SAM" id="MobiDB-lite"/>
    </source>
</evidence>
<reference evidence="2" key="1">
    <citation type="submission" date="2023-03" db="EMBL/GenBank/DDBJ databases">
        <title>Massive genome expansion in bonnet fungi (Mycena s.s.) driven by repeated elements and novel gene families across ecological guilds.</title>
        <authorList>
            <consortium name="Lawrence Berkeley National Laboratory"/>
            <person name="Harder C.B."/>
            <person name="Miyauchi S."/>
            <person name="Viragh M."/>
            <person name="Kuo A."/>
            <person name="Thoen E."/>
            <person name="Andreopoulos B."/>
            <person name="Lu D."/>
            <person name="Skrede I."/>
            <person name="Drula E."/>
            <person name="Henrissat B."/>
            <person name="Morin E."/>
            <person name="Kohler A."/>
            <person name="Barry K."/>
            <person name="LaButti K."/>
            <person name="Morin E."/>
            <person name="Salamov A."/>
            <person name="Lipzen A."/>
            <person name="Mereny Z."/>
            <person name="Hegedus B."/>
            <person name="Baldrian P."/>
            <person name="Stursova M."/>
            <person name="Weitz H."/>
            <person name="Taylor A."/>
            <person name="Grigoriev I.V."/>
            <person name="Nagy L.G."/>
            <person name="Martin F."/>
            <person name="Kauserud H."/>
        </authorList>
    </citation>
    <scope>NUCLEOTIDE SEQUENCE</scope>
    <source>
        <strain evidence="2">9284</strain>
    </source>
</reference>
<evidence type="ECO:0000313" key="3">
    <source>
        <dbReference type="Proteomes" id="UP001221142"/>
    </source>
</evidence>
<dbReference type="EMBL" id="JARKIF010000035">
    <property type="protein sequence ID" value="KAJ7610466.1"/>
    <property type="molecule type" value="Genomic_DNA"/>
</dbReference>
<dbReference type="Proteomes" id="UP001221142">
    <property type="component" value="Unassembled WGS sequence"/>
</dbReference>
<evidence type="ECO:0000313" key="2">
    <source>
        <dbReference type="EMBL" id="KAJ7610466.1"/>
    </source>
</evidence>
<protein>
    <submittedName>
        <fullName evidence="2">Uncharacterized protein</fullName>
    </submittedName>
</protein>
<dbReference type="AlphaFoldDB" id="A0AAD7B4Q4"/>
<accession>A0AAD7B4Q4</accession>
<feature type="region of interest" description="Disordered" evidence="1">
    <location>
        <begin position="57"/>
        <end position="117"/>
    </location>
</feature>